<organism evidence="4 5">
    <name type="scientific">Bradyrhizobium lablabi</name>
    <dbReference type="NCBI Taxonomy" id="722472"/>
    <lineage>
        <taxon>Bacteria</taxon>
        <taxon>Pseudomonadati</taxon>
        <taxon>Pseudomonadota</taxon>
        <taxon>Alphaproteobacteria</taxon>
        <taxon>Hyphomicrobiales</taxon>
        <taxon>Nitrobacteraceae</taxon>
        <taxon>Bradyrhizobium</taxon>
    </lineage>
</organism>
<dbReference type="SUPFAM" id="SSF56176">
    <property type="entry name" value="FAD-binding/transporter-associated domain-like"/>
    <property type="match status" value="1"/>
</dbReference>
<dbReference type="Pfam" id="PF01565">
    <property type="entry name" value="FAD_binding_4"/>
    <property type="match status" value="1"/>
</dbReference>
<reference evidence="4 5" key="1">
    <citation type="submission" date="2016-10" db="EMBL/GenBank/DDBJ databases">
        <authorList>
            <person name="de Groot N.N."/>
        </authorList>
    </citation>
    <scope>NUCLEOTIDE SEQUENCE [LARGE SCALE GENOMIC DNA]</scope>
    <source>
        <strain evidence="4 5">GAS522</strain>
    </source>
</reference>
<sequence length="427" mass="44608">MDTLKVRDAQDVEQVVRAAIASEQPLEIVGHGTRRQVGQPMATNALLDLSALNAVSAYEPNELIITVQAGAPLADVQSLIDSKNQQFAFEPVDTSLLLGMPGNGTIGGMIGVGLAGPRRIKAGGARDHLLGAHAVSGFGDSFKTGGRVVKNVTGYDLCKLLTGSWGTLAVMTEVTLKVMPKPESERTLMLRALDDLTANRAMTAALGSPFDVSGAAHLPTSAFRPAGGALADLGSKGLESQSLGSQGLGSQDQAVTLIRLEGIAASVADRAVSLSKTLAPFGAVEILQDTASNAVWRAIRDIEPFAARGSLGAWPVWRIVCPPAAGGALGQALARDTGGDVIYDWGGGLIWAALPPRPDAQAALVRQRVEAAGGHAMLVRASEPVRRNVDVFHPQPGGLALLSERVRHSFDPKTILNRGRLTRGSRS</sequence>
<accession>A0A1M7BRR8</accession>
<dbReference type="PANTHER" id="PTHR11748">
    <property type="entry name" value="D-LACTATE DEHYDROGENASE"/>
    <property type="match status" value="1"/>
</dbReference>
<evidence type="ECO:0000313" key="4">
    <source>
        <dbReference type="EMBL" id="SED60057.1"/>
    </source>
</evidence>
<dbReference type="InterPro" id="IPR036318">
    <property type="entry name" value="FAD-bd_PCMH-like_sf"/>
</dbReference>
<dbReference type="InterPro" id="IPR006094">
    <property type="entry name" value="Oxid_FAD_bind_N"/>
</dbReference>
<feature type="domain" description="FAD-binding PCMH-type" evidence="3">
    <location>
        <begin position="1"/>
        <end position="181"/>
    </location>
</feature>
<dbReference type="GO" id="GO:0003824">
    <property type="term" value="F:catalytic activity"/>
    <property type="evidence" value="ECO:0007669"/>
    <property type="project" value="InterPro"/>
</dbReference>
<dbReference type="InterPro" id="IPR016166">
    <property type="entry name" value="FAD-bd_PCMH"/>
</dbReference>
<dbReference type="SUPFAM" id="SSF55103">
    <property type="entry name" value="FAD-linked oxidases, C-terminal domain"/>
    <property type="match status" value="1"/>
</dbReference>
<evidence type="ECO:0000256" key="1">
    <source>
        <dbReference type="ARBA" id="ARBA00022630"/>
    </source>
</evidence>
<dbReference type="EMBL" id="FNTI01000001">
    <property type="protein sequence ID" value="SED60057.1"/>
    <property type="molecule type" value="Genomic_DNA"/>
</dbReference>
<evidence type="ECO:0000313" key="5">
    <source>
        <dbReference type="Proteomes" id="UP000183208"/>
    </source>
</evidence>
<dbReference type="RefSeq" id="WP_074823727.1">
    <property type="nucleotide sequence ID" value="NZ_FNTI01000001.1"/>
</dbReference>
<protein>
    <submittedName>
        <fullName evidence="4">Glycolate oxidase FAD binding subunit</fullName>
    </submittedName>
</protein>
<name>A0A1M7BRR8_9BRAD</name>
<dbReference type="OrthoDB" id="9811557at2"/>
<dbReference type="Gene3D" id="3.30.465.10">
    <property type="match status" value="1"/>
</dbReference>
<dbReference type="Proteomes" id="UP000183208">
    <property type="component" value="Unassembled WGS sequence"/>
</dbReference>
<dbReference type="GO" id="GO:0071949">
    <property type="term" value="F:FAD binding"/>
    <property type="evidence" value="ECO:0007669"/>
    <property type="project" value="InterPro"/>
</dbReference>
<dbReference type="InterPro" id="IPR016169">
    <property type="entry name" value="FAD-bd_PCMH_sub2"/>
</dbReference>
<evidence type="ECO:0000256" key="2">
    <source>
        <dbReference type="ARBA" id="ARBA00022827"/>
    </source>
</evidence>
<keyword evidence="1" id="KW-0285">Flavoprotein</keyword>
<dbReference type="AlphaFoldDB" id="A0A1M7BRR8"/>
<dbReference type="PROSITE" id="PS51387">
    <property type="entry name" value="FAD_PCMH"/>
    <property type="match status" value="1"/>
</dbReference>
<proteinExistence type="predicted"/>
<gene>
    <name evidence="4" type="ORF">SAMN05444171_4564</name>
</gene>
<evidence type="ECO:0000259" key="3">
    <source>
        <dbReference type="PROSITE" id="PS51387"/>
    </source>
</evidence>
<dbReference type="InterPro" id="IPR016164">
    <property type="entry name" value="FAD-linked_Oxase-like_C"/>
</dbReference>
<dbReference type="PANTHER" id="PTHR11748:SF103">
    <property type="entry name" value="GLYCOLATE OXIDASE SUBUNIT GLCE"/>
    <property type="match status" value="1"/>
</dbReference>
<keyword evidence="2" id="KW-0274">FAD</keyword>